<feature type="transmembrane region" description="Helical" evidence="5">
    <location>
        <begin position="102"/>
        <end position="121"/>
    </location>
</feature>
<dbReference type="Pfam" id="PF04307">
    <property type="entry name" value="YdjM"/>
    <property type="match status" value="1"/>
</dbReference>
<evidence type="ECO:0000256" key="3">
    <source>
        <dbReference type="ARBA" id="ARBA00022989"/>
    </source>
</evidence>
<keyword evidence="7" id="KW-1185">Reference proteome</keyword>
<feature type="transmembrane region" description="Helical" evidence="5">
    <location>
        <begin position="37"/>
        <end position="60"/>
    </location>
</feature>
<evidence type="ECO:0000256" key="1">
    <source>
        <dbReference type="ARBA" id="ARBA00004141"/>
    </source>
</evidence>
<dbReference type="RefSeq" id="WP_345234917.1">
    <property type="nucleotide sequence ID" value="NZ_BAABGZ010000013.1"/>
</dbReference>
<gene>
    <name evidence="6" type="ORF">GCM10023185_12740</name>
</gene>
<comment type="subcellular location">
    <subcellularLocation>
        <location evidence="1">Membrane</location>
        <topology evidence="1">Multi-pass membrane protein</topology>
    </subcellularLocation>
</comment>
<evidence type="ECO:0000256" key="4">
    <source>
        <dbReference type="ARBA" id="ARBA00023136"/>
    </source>
</evidence>
<feature type="transmembrane region" description="Helical" evidence="5">
    <location>
        <begin position="166"/>
        <end position="183"/>
    </location>
</feature>
<keyword evidence="3 5" id="KW-1133">Transmembrane helix</keyword>
<organism evidence="6 7">
    <name type="scientific">Hymenobacter saemangeumensis</name>
    <dbReference type="NCBI Taxonomy" id="1084522"/>
    <lineage>
        <taxon>Bacteria</taxon>
        <taxon>Pseudomonadati</taxon>
        <taxon>Bacteroidota</taxon>
        <taxon>Cytophagia</taxon>
        <taxon>Cytophagales</taxon>
        <taxon>Hymenobacteraceae</taxon>
        <taxon>Hymenobacter</taxon>
    </lineage>
</organism>
<dbReference type="PANTHER" id="PTHR13628:SF1">
    <property type="entry name" value="TRANSMEMBRANE PROTEIN 267"/>
    <property type="match status" value="1"/>
</dbReference>
<dbReference type="InterPro" id="IPR026572">
    <property type="entry name" value="TMEM267"/>
</dbReference>
<protein>
    <recommendedName>
        <fullName evidence="8">Metal-dependent hydrolase</fullName>
    </recommendedName>
</protein>
<accession>A0ABP8I738</accession>
<proteinExistence type="predicted"/>
<name>A0ABP8I738_9BACT</name>
<dbReference type="PANTHER" id="PTHR13628">
    <property type="entry name" value="TRANSMEMBRANE PROTEIN 267"/>
    <property type="match status" value="1"/>
</dbReference>
<dbReference type="Proteomes" id="UP001501153">
    <property type="component" value="Unassembled WGS sequence"/>
</dbReference>
<evidence type="ECO:0000256" key="5">
    <source>
        <dbReference type="SAM" id="Phobius"/>
    </source>
</evidence>
<dbReference type="EMBL" id="BAABGZ010000013">
    <property type="protein sequence ID" value="GAA4352759.1"/>
    <property type="molecule type" value="Genomic_DNA"/>
</dbReference>
<evidence type="ECO:0008006" key="8">
    <source>
        <dbReference type="Google" id="ProtNLM"/>
    </source>
</evidence>
<keyword evidence="4 5" id="KW-0472">Membrane</keyword>
<reference evidence="7" key="1">
    <citation type="journal article" date="2019" name="Int. J. Syst. Evol. Microbiol.">
        <title>The Global Catalogue of Microorganisms (GCM) 10K type strain sequencing project: providing services to taxonomists for standard genome sequencing and annotation.</title>
        <authorList>
            <consortium name="The Broad Institute Genomics Platform"/>
            <consortium name="The Broad Institute Genome Sequencing Center for Infectious Disease"/>
            <person name="Wu L."/>
            <person name="Ma J."/>
        </authorList>
    </citation>
    <scope>NUCLEOTIDE SEQUENCE [LARGE SCALE GENOMIC DNA]</scope>
    <source>
        <strain evidence="7">JCM 17923</strain>
    </source>
</reference>
<keyword evidence="2 5" id="KW-0812">Transmembrane</keyword>
<evidence type="ECO:0000313" key="6">
    <source>
        <dbReference type="EMBL" id="GAA4352759.1"/>
    </source>
</evidence>
<comment type="caution">
    <text evidence="6">The sequence shown here is derived from an EMBL/GenBank/DDBJ whole genome shotgun (WGS) entry which is preliminary data.</text>
</comment>
<evidence type="ECO:0000256" key="2">
    <source>
        <dbReference type="ARBA" id="ARBA00022692"/>
    </source>
</evidence>
<sequence length="200" mass="21243">MKAPYVSIKSIGLLLALGWGLVWLGHAYVVPWLQMPLLIGLADPAVHGLVALLLVLPLFLRGVVDAWVGAVAVLVGVLIDLDHAIAAGSFDFKAMLSLPGRPLGHSLLVAALVAAALALLLRLWRARYAGWGPFYLFLASLLSHIVRDGDTPWAYPWEAGPIPPAVFWGVFVPLSFLHLGYAVPVGRNGAAAPGDAASHR</sequence>
<evidence type="ECO:0000313" key="7">
    <source>
        <dbReference type="Proteomes" id="UP001501153"/>
    </source>
</evidence>
<feature type="transmembrane region" description="Helical" evidence="5">
    <location>
        <begin position="128"/>
        <end position="146"/>
    </location>
</feature>
<feature type="transmembrane region" description="Helical" evidence="5">
    <location>
        <begin position="67"/>
        <end position="90"/>
    </location>
</feature>
<dbReference type="InterPro" id="IPR007404">
    <property type="entry name" value="YdjM-like"/>
</dbReference>